<dbReference type="EMBL" id="CP133548">
    <property type="protein sequence ID" value="WMS86594.1"/>
    <property type="molecule type" value="Genomic_DNA"/>
</dbReference>
<proteinExistence type="predicted"/>
<organism evidence="1 2">
    <name type="scientific">Pleionea litopenaei</name>
    <dbReference type="NCBI Taxonomy" id="3070815"/>
    <lineage>
        <taxon>Bacteria</taxon>
        <taxon>Pseudomonadati</taxon>
        <taxon>Pseudomonadota</taxon>
        <taxon>Gammaproteobacteria</taxon>
        <taxon>Oceanospirillales</taxon>
        <taxon>Pleioneaceae</taxon>
        <taxon>Pleionea</taxon>
    </lineage>
</organism>
<name>A0AA51RSB0_9GAMM</name>
<gene>
    <name evidence="1" type="ORF">Q9312_15340</name>
</gene>
<sequence>MVRNPSNPTVEEIKEWAYSDEVEPHQEWELFLLWKGEFIDYLKFASDINCPKESFFLDLLYYWIWRIAVERANENEVESFKEVFEKAESINTPYVRLWLQRSQELLAGTREVDESSWRENRRPYENLS</sequence>
<evidence type="ECO:0000313" key="2">
    <source>
        <dbReference type="Proteomes" id="UP001239782"/>
    </source>
</evidence>
<evidence type="ECO:0000313" key="1">
    <source>
        <dbReference type="EMBL" id="WMS86594.1"/>
    </source>
</evidence>
<reference evidence="1 2" key="1">
    <citation type="submission" date="2023-08" db="EMBL/GenBank/DDBJ databases">
        <title>Pleionea litopenaei sp. nov., isolated from stomach of juvenile Litopenaeus vannamei.</title>
        <authorList>
            <person name="Rho A.M."/>
            <person name="Hwang C.Y."/>
        </authorList>
    </citation>
    <scope>NUCLEOTIDE SEQUENCE [LARGE SCALE GENOMIC DNA]</scope>
    <source>
        <strain evidence="1 2">HL-JVS1</strain>
    </source>
</reference>
<keyword evidence="2" id="KW-1185">Reference proteome</keyword>
<dbReference type="RefSeq" id="WP_309201739.1">
    <property type="nucleotide sequence ID" value="NZ_CP133548.1"/>
</dbReference>
<dbReference type="AlphaFoldDB" id="A0AA51RSB0"/>
<dbReference type="KEGG" id="plei:Q9312_15340"/>
<protein>
    <submittedName>
        <fullName evidence="1">Uncharacterized protein</fullName>
    </submittedName>
</protein>
<accession>A0AA51RSB0</accession>
<dbReference type="Proteomes" id="UP001239782">
    <property type="component" value="Chromosome"/>
</dbReference>